<dbReference type="AlphaFoldDB" id="A0A2C9DDW0"/>
<dbReference type="SUPFAM" id="SSF53474">
    <property type="entry name" value="alpha/beta-Hydrolases"/>
    <property type="match status" value="1"/>
</dbReference>
<feature type="compositionally biased region" description="Polar residues" evidence="1">
    <location>
        <begin position="413"/>
        <end position="426"/>
    </location>
</feature>
<dbReference type="RefSeq" id="WP_099558504.1">
    <property type="nucleotide sequence ID" value="NZ_LT960614.1"/>
</dbReference>
<dbReference type="KEGG" id="hdi:HDIA_4747"/>
<gene>
    <name evidence="3" type="ORF">HDIA_4747</name>
</gene>
<feature type="domain" description="PHB de-polymerase C-terminal" evidence="2">
    <location>
        <begin position="207"/>
        <end position="406"/>
    </location>
</feature>
<dbReference type="OrthoDB" id="9774318at2"/>
<dbReference type="InterPro" id="IPR051321">
    <property type="entry name" value="PHA/PHB_synthase"/>
</dbReference>
<dbReference type="InterPro" id="IPR010915">
    <property type="entry name" value="PHB_depoly_PhaZ"/>
</dbReference>
<dbReference type="Proteomes" id="UP000223606">
    <property type="component" value="Chromosome 1"/>
</dbReference>
<dbReference type="InterPro" id="IPR029058">
    <property type="entry name" value="AB_hydrolase_fold"/>
</dbReference>
<organism evidence="3 4">
    <name type="scientific">Hartmannibacter diazotrophicus</name>
    <dbReference type="NCBI Taxonomy" id="1482074"/>
    <lineage>
        <taxon>Bacteria</taxon>
        <taxon>Pseudomonadati</taxon>
        <taxon>Pseudomonadota</taxon>
        <taxon>Alphaproteobacteria</taxon>
        <taxon>Hyphomicrobiales</taxon>
        <taxon>Pleomorphomonadaceae</taxon>
        <taxon>Hartmannibacter</taxon>
    </lineage>
</organism>
<reference evidence="4" key="1">
    <citation type="submission" date="2017-09" db="EMBL/GenBank/DDBJ databases">
        <title>Genome sequence of Nannocystis excedens DSM 71.</title>
        <authorList>
            <person name="Blom J."/>
        </authorList>
    </citation>
    <scope>NUCLEOTIDE SEQUENCE [LARGE SCALE GENOMIC DNA]</scope>
    <source>
        <strain evidence="4">type strain: E19</strain>
    </source>
</reference>
<proteinExistence type="predicted"/>
<dbReference type="Pfam" id="PF06850">
    <property type="entry name" value="PHB_depo_C"/>
    <property type="match status" value="1"/>
</dbReference>
<sequence length="476" mass="52564">MTYYQLYEFNHAAMGPARVAADMTRLCFQNPLNPLTHTDYGRSIAAACELFERSTRRYGKPEFGLTSTLVGGERVPVTEKVVWEKPFCRLVHFERGPTAKKRQDPKVLVVAPMSGHYATLLRGTVEALLPRHEVYITDWADARTVPVIDGRFDLEDYVDYVIEMNRALGGDVHVMAVCQPAVPVLIASAVMNAANDPAAPLTMVLMGGPIDTRHNPTAVNELARSKSLAWFERNVIMKVPFPHAGVLRDVYPGFLQLTGFMSMNLDRHLGAHKDFFNHLVSGDGDSATKHREFYDEYLAVMDLTAEFYLQTVEEVFMRHALAKGEFRHRGERVDCAAITRTALLTIEGEKDDITGRGQTKAALGLCTSLPDDMKSHYEQPAVGHYGVFNGSRWRAEICPRIADFILTQNTRSEAGQTAVRSRTTNAAARVSSPVASEPAQAEAQPAARKPAARKAPARKPAGARTSRPRKTPASGA</sequence>
<dbReference type="InterPro" id="IPR009656">
    <property type="entry name" value="PHB_depo_C"/>
</dbReference>
<dbReference type="PIRSF" id="PIRSF020818">
    <property type="entry name" value="PHB_depoly_PhaZ"/>
    <property type="match status" value="1"/>
</dbReference>
<dbReference type="PANTHER" id="PTHR36837:SF4">
    <property type="entry name" value="BLR0908 PROTEIN"/>
    <property type="match status" value="1"/>
</dbReference>
<feature type="region of interest" description="Disordered" evidence="1">
    <location>
        <begin position="413"/>
        <end position="476"/>
    </location>
</feature>
<accession>A0A2C9DDW0</accession>
<evidence type="ECO:0000313" key="4">
    <source>
        <dbReference type="Proteomes" id="UP000223606"/>
    </source>
</evidence>
<feature type="compositionally biased region" description="Low complexity" evidence="1">
    <location>
        <begin position="430"/>
        <end position="449"/>
    </location>
</feature>
<evidence type="ECO:0000313" key="3">
    <source>
        <dbReference type="EMBL" id="SON58288.1"/>
    </source>
</evidence>
<evidence type="ECO:0000256" key="1">
    <source>
        <dbReference type="SAM" id="MobiDB-lite"/>
    </source>
</evidence>
<protein>
    <submittedName>
        <fullName evidence="3">Polyhydroxyalkanoate depolymerase, intracellular</fullName>
    </submittedName>
</protein>
<dbReference type="PANTHER" id="PTHR36837">
    <property type="entry name" value="POLY(3-HYDROXYALKANOATE) POLYMERASE SUBUNIT PHAC"/>
    <property type="match status" value="1"/>
</dbReference>
<dbReference type="NCBIfam" id="TIGR01849">
    <property type="entry name" value="PHB_depoly_PhaZ"/>
    <property type="match status" value="1"/>
</dbReference>
<dbReference type="EMBL" id="LT960614">
    <property type="protein sequence ID" value="SON58288.1"/>
    <property type="molecule type" value="Genomic_DNA"/>
</dbReference>
<evidence type="ECO:0000259" key="2">
    <source>
        <dbReference type="Pfam" id="PF06850"/>
    </source>
</evidence>
<keyword evidence="4" id="KW-1185">Reference proteome</keyword>
<name>A0A2C9DDW0_9HYPH</name>